<keyword evidence="6 11" id="KW-0472">Membrane</keyword>
<comment type="caution">
    <text evidence="13">The sequence shown here is derived from an EMBL/GenBank/DDBJ whole genome shotgun (WGS) entry which is preliminary data.</text>
</comment>
<dbReference type="InterPro" id="IPR013783">
    <property type="entry name" value="Ig-like_fold"/>
</dbReference>
<evidence type="ECO:0000313" key="13">
    <source>
        <dbReference type="EMBL" id="PIK58614.1"/>
    </source>
</evidence>
<evidence type="ECO:0000256" key="10">
    <source>
        <dbReference type="ARBA" id="ARBA00023319"/>
    </source>
</evidence>
<name>A0A2G8LEB8_STIJA</name>
<keyword evidence="8" id="KW-0675">Receptor</keyword>
<dbReference type="Pfam" id="PF07686">
    <property type="entry name" value="V-set"/>
    <property type="match status" value="1"/>
</dbReference>
<evidence type="ECO:0000256" key="11">
    <source>
        <dbReference type="SAM" id="Phobius"/>
    </source>
</evidence>
<keyword evidence="9" id="KW-0325">Glycoprotein</keyword>
<evidence type="ECO:0000256" key="7">
    <source>
        <dbReference type="ARBA" id="ARBA00023157"/>
    </source>
</evidence>
<keyword evidence="14" id="KW-1185">Reference proteome</keyword>
<dbReference type="AlphaFoldDB" id="A0A2G8LEB8"/>
<dbReference type="Pfam" id="PF25305">
    <property type="entry name" value="Ig_PDGFR_d4"/>
    <property type="match status" value="1"/>
</dbReference>
<dbReference type="Proteomes" id="UP000230750">
    <property type="component" value="Unassembled WGS sequence"/>
</dbReference>
<protein>
    <submittedName>
        <fullName evidence="13">Immunoglobulin light chain variable region</fullName>
    </submittedName>
</protein>
<evidence type="ECO:0000313" key="14">
    <source>
        <dbReference type="Proteomes" id="UP000230750"/>
    </source>
</evidence>
<dbReference type="GO" id="GO:0009897">
    <property type="term" value="C:external side of plasma membrane"/>
    <property type="evidence" value="ECO:0007669"/>
    <property type="project" value="TreeGrafter"/>
</dbReference>
<dbReference type="PANTHER" id="PTHR25466">
    <property type="entry name" value="T-LYMPHOCYTE ACTIVATION ANTIGEN"/>
    <property type="match status" value="1"/>
</dbReference>
<reference evidence="13 14" key="1">
    <citation type="journal article" date="2017" name="PLoS Biol.">
        <title>The sea cucumber genome provides insights into morphological evolution and visceral regeneration.</title>
        <authorList>
            <person name="Zhang X."/>
            <person name="Sun L."/>
            <person name="Yuan J."/>
            <person name="Sun Y."/>
            <person name="Gao Y."/>
            <person name="Zhang L."/>
            <person name="Li S."/>
            <person name="Dai H."/>
            <person name="Hamel J.F."/>
            <person name="Liu C."/>
            <person name="Yu Y."/>
            <person name="Liu S."/>
            <person name="Lin W."/>
            <person name="Guo K."/>
            <person name="Jin S."/>
            <person name="Xu P."/>
            <person name="Storey K.B."/>
            <person name="Huan P."/>
            <person name="Zhang T."/>
            <person name="Zhou Y."/>
            <person name="Zhang J."/>
            <person name="Lin C."/>
            <person name="Li X."/>
            <person name="Xing L."/>
            <person name="Huo D."/>
            <person name="Sun M."/>
            <person name="Wang L."/>
            <person name="Mercier A."/>
            <person name="Li F."/>
            <person name="Yang H."/>
            <person name="Xiang J."/>
        </authorList>
    </citation>
    <scope>NUCLEOTIDE SEQUENCE [LARGE SCALE GENOMIC DNA]</scope>
    <source>
        <strain evidence="13">Shaxun</strain>
        <tissue evidence="13">Muscle</tissue>
    </source>
</reference>
<dbReference type="Gene3D" id="2.60.40.10">
    <property type="entry name" value="Immunoglobulins"/>
    <property type="match status" value="2"/>
</dbReference>
<evidence type="ECO:0000256" key="1">
    <source>
        <dbReference type="ARBA" id="ARBA00004251"/>
    </source>
</evidence>
<keyword evidence="3 11" id="KW-0812">Transmembrane</keyword>
<evidence type="ECO:0000256" key="2">
    <source>
        <dbReference type="ARBA" id="ARBA00022475"/>
    </source>
</evidence>
<dbReference type="GO" id="GO:0006955">
    <property type="term" value="P:immune response"/>
    <property type="evidence" value="ECO:0007669"/>
    <property type="project" value="TreeGrafter"/>
</dbReference>
<keyword evidence="2" id="KW-1003">Cell membrane</keyword>
<dbReference type="InterPro" id="IPR013162">
    <property type="entry name" value="CD80_C2-set"/>
</dbReference>
<keyword evidence="5 11" id="KW-1133">Transmembrane helix</keyword>
<dbReference type="SUPFAM" id="SSF48726">
    <property type="entry name" value="Immunoglobulin"/>
    <property type="match status" value="1"/>
</dbReference>
<comment type="subcellular location">
    <subcellularLocation>
        <location evidence="1">Cell membrane</location>
        <topology evidence="1">Single-pass type I membrane protein</topology>
    </subcellularLocation>
</comment>
<dbReference type="CDD" id="cd00099">
    <property type="entry name" value="IgV"/>
    <property type="match status" value="1"/>
</dbReference>
<dbReference type="PANTHER" id="PTHR25466:SF9">
    <property type="entry name" value="FIBRONECTIN TYPE-III DOMAIN-CONTAINING PROTEIN"/>
    <property type="match status" value="1"/>
</dbReference>
<keyword evidence="4" id="KW-0732">Signal</keyword>
<evidence type="ECO:0000259" key="12">
    <source>
        <dbReference type="PROSITE" id="PS50835"/>
    </source>
</evidence>
<dbReference type="GO" id="GO:0071222">
    <property type="term" value="P:cellular response to lipopolysaccharide"/>
    <property type="evidence" value="ECO:0007669"/>
    <property type="project" value="TreeGrafter"/>
</dbReference>
<dbReference type="PROSITE" id="PS50835">
    <property type="entry name" value="IG_LIKE"/>
    <property type="match status" value="1"/>
</dbReference>
<keyword evidence="10" id="KW-0393">Immunoglobulin domain</keyword>
<evidence type="ECO:0000256" key="3">
    <source>
        <dbReference type="ARBA" id="ARBA00022692"/>
    </source>
</evidence>
<proteinExistence type="predicted"/>
<gene>
    <name evidence="13" type="ORF">BSL78_04457</name>
</gene>
<evidence type="ECO:0000256" key="9">
    <source>
        <dbReference type="ARBA" id="ARBA00023180"/>
    </source>
</evidence>
<dbReference type="InterPro" id="IPR007110">
    <property type="entry name" value="Ig-like_dom"/>
</dbReference>
<keyword evidence="7" id="KW-1015">Disulfide bond</keyword>
<evidence type="ECO:0000256" key="4">
    <source>
        <dbReference type="ARBA" id="ARBA00022729"/>
    </source>
</evidence>
<dbReference type="InterPro" id="IPR051713">
    <property type="entry name" value="T-cell_Activation_Regulation"/>
</dbReference>
<dbReference type="EMBL" id="MRZV01000107">
    <property type="protein sequence ID" value="PIK58614.1"/>
    <property type="molecule type" value="Genomic_DNA"/>
</dbReference>
<organism evidence="13 14">
    <name type="scientific">Stichopus japonicus</name>
    <name type="common">Sea cucumber</name>
    <dbReference type="NCBI Taxonomy" id="307972"/>
    <lineage>
        <taxon>Eukaryota</taxon>
        <taxon>Metazoa</taxon>
        <taxon>Echinodermata</taxon>
        <taxon>Eleutherozoa</taxon>
        <taxon>Echinozoa</taxon>
        <taxon>Holothuroidea</taxon>
        <taxon>Aspidochirotacea</taxon>
        <taxon>Aspidochirotida</taxon>
        <taxon>Stichopodidae</taxon>
        <taxon>Apostichopus</taxon>
    </lineage>
</organism>
<evidence type="ECO:0000256" key="6">
    <source>
        <dbReference type="ARBA" id="ARBA00023136"/>
    </source>
</evidence>
<dbReference type="OrthoDB" id="6159398at2759"/>
<dbReference type="InterPro" id="IPR003599">
    <property type="entry name" value="Ig_sub"/>
</dbReference>
<dbReference type="InterPro" id="IPR013106">
    <property type="entry name" value="Ig_V-set"/>
</dbReference>
<dbReference type="InterPro" id="IPR036179">
    <property type="entry name" value="Ig-like_dom_sf"/>
</dbReference>
<evidence type="ECO:0000256" key="8">
    <source>
        <dbReference type="ARBA" id="ARBA00023170"/>
    </source>
</evidence>
<feature type="transmembrane region" description="Helical" evidence="11">
    <location>
        <begin position="286"/>
        <end position="312"/>
    </location>
</feature>
<sequence>MLTLIPTHYVHLVLVHADITKAPSSGVFLEGTDVTLTCVVEGNNYVLWDDLSDATSIFIGKRKNTEKKKYDNFEISSGDEDFSLIIKDVQLSDEGTYICKDRDQHPNATVTIGVLPSVHLSVKQSEATQASQTSTEVNITCSAYNAKPAVSVFELSVIGSGKTVNITNDKSEQNEDGKTYNSSASVSYIMSSEEMSVYCRVFTAGRSIKHTENFYKPRCNITMSGNEIRCLCQANPQVNTYYMDVNGNNHDGDVLFIEEDDPMNIRCFARNELGTGQSDLLFPDDIYGFSLVPIAVIVSVVVLLVVLTVIYIRCRRGPREQKSDGILVSLYI</sequence>
<evidence type="ECO:0000256" key="5">
    <source>
        <dbReference type="ARBA" id="ARBA00022989"/>
    </source>
</evidence>
<dbReference type="GO" id="GO:0007166">
    <property type="term" value="P:cell surface receptor signaling pathway"/>
    <property type="evidence" value="ECO:0007669"/>
    <property type="project" value="TreeGrafter"/>
</dbReference>
<accession>A0A2G8LEB8</accession>
<dbReference type="SMART" id="SM00409">
    <property type="entry name" value="IG"/>
    <property type="match status" value="1"/>
</dbReference>
<dbReference type="Pfam" id="PF08205">
    <property type="entry name" value="C2-set_2"/>
    <property type="match status" value="1"/>
</dbReference>
<feature type="domain" description="Ig-like" evidence="12">
    <location>
        <begin position="17"/>
        <end position="111"/>
    </location>
</feature>